<gene>
    <name evidence="2" type="ORF">SLS53_002537</name>
</gene>
<dbReference type="AlphaFoldDB" id="A0AAN9YKL1"/>
<dbReference type="Proteomes" id="UP001320245">
    <property type="component" value="Unassembled WGS sequence"/>
</dbReference>
<dbReference type="EMBL" id="JAJSPL020000007">
    <property type="protein sequence ID" value="KAK7745820.1"/>
    <property type="molecule type" value="Genomic_DNA"/>
</dbReference>
<keyword evidence="3" id="KW-1185">Reference proteome</keyword>
<reference evidence="2 3" key="1">
    <citation type="journal article" date="2023" name="PLoS ONE">
        <title>Cytospora paraplurivora sp. nov. isolated from orchards with fruit tree decline syndrome in Ontario, Canada.</title>
        <authorList>
            <person name="Ilyukhin E."/>
            <person name="Nguyen H.D.T."/>
            <person name="Castle A.J."/>
            <person name="Ellouze W."/>
        </authorList>
    </citation>
    <scope>NUCLEOTIDE SEQUENCE [LARGE SCALE GENOMIC DNA]</scope>
    <source>
        <strain evidence="2 3">FDS-564</strain>
    </source>
</reference>
<organism evidence="2 3">
    <name type="scientific">Cytospora paraplurivora</name>
    <dbReference type="NCBI Taxonomy" id="2898453"/>
    <lineage>
        <taxon>Eukaryota</taxon>
        <taxon>Fungi</taxon>
        <taxon>Dikarya</taxon>
        <taxon>Ascomycota</taxon>
        <taxon>Pezizomycotina</taxon>
        <taxon>Sordariomycetes</taxon>
        <taxon>Sordariomycetidae</taxon>
        <taxon>Diaporthales</taxon>
        <taxon>Cytosporaceae</taxon>
        <taxon>Cytospora</taxon>
    </lineage>
</organism>
<comment type="caution">
    <text evidence="2">The sequence shown here is derived from an EMBL/GenBank/DDBJ whole genome shotgun (WGS) entry which is preliminary data.</text>
</comment>
<protein>
    <submittedName>
        <fullName evidence="2">Uncharacterized protein</fullName>
    </submittedName>
</protein>
<proteinExistence type="predicted"/>
<evidence type="ECO:0000256" key="1">
    <source>
        <dbReference type="SAM" id="MobiDB-lite"/>
    </source>
</evidence>
<sequence length="73" mass="7950">MESVGEGGSAALKSWTCGLSHINEATIVREPVVESDEEEEGSDNDEDTTLKEPDEEEAAPVVFHDQNGNIIYE</sequence>
<feature type="region of interest" description="Disordered" evidence="1">
    <location>
        <begin position="24"/>
        <end position="73"/>
    </location>
</feature>
<evidence type="ECO:0000313" key="2">
    <source>
        <dbReference type="EMBL" id="KAK7745820.1"/>
    </source>
</evidence>
<evidence type="ECO:0000313" key="3">
    <source>
        <dbReference type="Proteomes" id="UP001320245"/>
    </source>
</evidence>
<feature type="compositionally biased region" description="Acidic residues" evidence="1">
    <location>
        <begin position="33"/>
        <end position="58"/>
    </location>
</feature>
<accession>A0AAN9YKL1</accession>
<name>A0AAN9YKL1_9PEZI</name>